<evidence type="ECO:0000256" key="3">
    <source>
        <dbReference type="ARBA" id="ARBA00023136"/>
    </source>
</evidence>
<keyword evidence="3 4" id="KW-0472">Membrane</keyword>
<dbReference type="RefSeq" id="WP_146305188.1">
    <property type="nucleotide sequence ID" value="NZ_VOHS01000008.1"/>
</dbReference>
<feature type="transmembrane region" description="Helical" evidence="4">
    <location>
        <begin position="380"/>
        <end position="400"/>
    </location>
</feature>
<dbReference type="InterPro" id="IPR011701">
    <property type="entry name" value="MFS"/>
</dbReference>
<reference evidence="6 7" key="1">
    <citation type="submission" date="2019-08" db="EMBL/GenBank/DDBJ databases">
        <title>Whole genome sequencing of chitin degrading bacteria Chitinophaga pinensis YS16.</title>
        <authorList>
            <person name="Singh R.P."/>
            <person name="Manchanda G."/>
            <person name="Maurya I.K."/>
            <person name="Joshi N.K."/>
            <person name="Srivastava A.K."/>
        </authorList>
    </citation>
    <scope>NUCLEOTIDE SEQUENCE [LARGE SCALE GENOMIC DNA]</scope>
    <source>
        <strain evidence="6 7">YS-16</strain>
    </source>
</reference>
<dbReference type="InterPro" id="IPR020846">
    <property type="entry name" value="MFS_dom"/>
</dbReference>
<feature type="transmembrane region" description="Helical" evidence="4">
    <location>
        <begin position="150"/>
        <end position="171"/>
    </location>
</feature>
<feature type="transmembrane region" description="Helical" evidence="4">
    <location>
        <begin position="21"/>
        <end position="48"/>
    </location>
</feature>
<dbReference type="Gene3D" id="1.20.1250.20">
    <property type="entry name" value="MFS general substrate transporter like domains"/>
    <property type="match status" value="2"/>
</dbReference>
<feature type="transmembrane region" description="Helical" evidence="4">
    <location>
        <begin position="88"/>
        <end position="105"/>
    </location>
</feature>
<feature type="transmembrane region" description="Helical" evidence="4">
    <location>
        <begin position="60"/>
        <end position="81"/>
    </location>
</feature>
<feature type="transmembrane region" description="Helical" evidence="4">
    <location>
        <begin position="266"/>
        <end position="283"/>
    </location>
</feature>
<dbReference type="GO" id="GO:0022857">
    <property type="term" value="F:transmembrane transporter activity"/>
    <property type="evidence" value="ECO:0007669"/>
    <property type="project" value="InterPro"/>
</dbReference>
<dbReference type="InterPro" id="IPR036259">
    <property type="entry name" value="MFS_trans_sf"/>
</dbReference>
<dbReference type="GO" id="GO:0005886">
    <property type="term" value="C:plasma membrane"/>
    <property type="evidence" value="ECO:0007669"/>
    <property type="project" value="TreeGrafter"/>
</dbReference>
<gene>
    <name evidence="6" type="ORF">FEF09_11195</name>
</gene>
<sequence>MEKTLQETAKAQAQQAASNTVFSILLALSFSHMINDTIQSLIPAIYPIVKDSLKLSFSQIGLITLTYQLTASLLQPLVGLYTDKRPQPYSLAIGMGFTLLGLISLSQAHHFYLVLVSVALVGVGSSIFHPEASRLAYMASGGKHGMAQSLFQLGGNAGSSLGPLLAAMIIVPKGQSSISWFALAALLAIVVMLNIASWYRNNTHRIRSKSKGADDVQHVQLSKGKVTFALSILLVLIFSKYFYMASMTSYYTFYLIDKFHISVQSAQVYLFIFLFAIAAGTFIGGPVGDRIGRKYVIWISILGVAPFSLLLPHANLLWTSVLSVFIGVILSSAFSAILVYAQELVPGKVGMIAGLFFGLAFGMGGIGSALLGKLADSTSISYVFDVCAYLPLIGLLTGFLPNVDRTGKTK</sequence>
<feature type="transmembrane region" description="Helical" evidence="4">
    <location>
        <begin position="317"/>
        <end position="340"/>
    </location>
</feature>
<accession>A0A5C6LUH8</accession>
<dbReference type="Proteomes" id="UP000318815">
    <property type="component" value="Unassembled WGS sequence"/>
</dbReference>
<comment type="caution">
    <text evidence="6">The sequence shown here is derived from an EMBL/GenBank/DDBJ whole genome shotgun (WGS) entry which is preliminary data.</text>
</comment>
<evidence type="ECO:0000313" key="6">
    <source>
        <dbReference type="EMBL" id="TWW00602.1"/>
    </source>
</evidence>
<keyword evidence="1 4" id="KW-0812">Transmembrane</keyword>
<protein>
    <submittedName>
        <fullName evidence="6">MFS transporter</fullName>
    </submittedName>
</protein>
<proteinExistence type="predicted"/>
<evidence type="ECO:0000256" key="2">
    <source>
        <dbReference type="ARBA" id="ARBA00022989"/>
    </source>
</evidence>
<feature type="transmembrane region" description="Helical" evidence="4">
    <location>
        <begin position="111"/>
        <end position="129"/>
    </location>
</feature>
<dbReference type="CDD" id="cd17478">
    <property type="entry name" value="MFS_FsR"/>
    <property type="match status" value="1"/>
</dbReference>
<evidence type="ECO:0000259" key="5">
    <source>
        <dbReference type="PROSITE" id="PS50850"/>
    </source>
</evidence>
<dbReference type="PANTHER" id="PTHR43129">
    <property type="entry name" value="FOSMIDOMYCIN RESISTANCE PROTEIN"/>
    <property type="match status" value="1"/>
</dbReference>
<organism evidence="6 7">
    <name type="scientific">Chitinophaga pinensis</name>
    <dbReference type="NCBI Taxonomy" id="79329"/>
    <lineage>
        <taxon>Bacteria</taxon>
        <taxon>Pseudomonadati</taxon>
        <taxon>Bacteroidota</taxon>
        <taxon>Chitinophagia</taxon>
        <taxon>Chitinophagales</taxon>
        <taxon>Chitinophagaceae</taxon>
        <taxon>Chitinophaga</taxon>
    </lineage>
</organism>
<keyword evidence="2 4" id="KW-1133">Transmembrane helix</keyword>
<feature type="transmembrane region" description="Helical" evidence="4">
    <location>
        <begin position="177"/>
        <end position="199"/>
    </location>
</feature>
<dbReference type="EMBL" id="VOHS01000008">
    <property type="protein sequence ID" value="TWW00602.1"/>
    <property type="molecule type" value="Genomic_DNA"/>
</dbReference>
<dbReference type="SUPFAM" id="SSF103473">
    <property type="entry name" value="MFS general substrate transporter"/>
    <property type="match status" value="1"/>
</dbReference>
<evidence type="ECO:0000256" key="4">
    <source>
        <dbReference type="SAM" id="Phobius"/>
    </source>
</evidence>
<feature type="transmembrane region" description="Helical" evidence="4">
    <location>
        <begin position="352"/>
        <end position="374"/>
    </location>
</feature>
<name>A0A5C6LUH8_9BACT</name>
<evidence type="ECO:0000313" key="7">
    <source>
        <dbReference type="Proteomes" id="UP000318815"/>
    </source>
</evidence>
<dbReference type="PROSITE" id="PS50850">
    <property type="entry name" value="MFS"/>
    <property type="match status" value="1"/>
</dbReference>
<feature type="domain" description="Major facilitator superfamily (MFS) profile" evidence="5">
    <location>
        <begin position="24"/>
        <end position="406"/>
    </location>
</feature>
<dbReference type="PANTHER" id="PTHR43129:SF1">
    <property type="entry name" value="FOSMIDOMYCIN RESISTANCE PROTEIN"/>
    <property type="match status" value="1"/>
</dbReference>
<dbReference type="AlphaFoldDB" id="A0A5C6LUH8"/>
<keyword evidence="7" id="KW-1185">Reference proteome</keyword>
<feature type="transmembrane region" description="Helical" evidence="4">
    <location>
        <begin position="226"/>
        <end position="246"/>
    </location>
</feature>
<dbReference type="OrthoDB" id="9770492at2"/>
<feature type="transmembrane region" description="Helical" evidence="4">
    <location>
        <begin position="295"/>
        <end position="311"/>
    </location>
</feature>
<dbReference type="Pfam" id="PF07690">
    <property type="entry name" value="MFS_1"/>
    <property type="match status" value="1"/>
</dbReference>
<evidence type="ECO:0000256" key="1">
    <source>
        <dbReference type="ARBA" id="ARBA00022692"/>
    </source>
</evidence>